<dbReference type="PANTHER" id="PTHR12910">
    <property type="entry name" value="NADH-UBIQUINONE OXIDOREDUCTASE SUBUNIT B17.2"/>
    <property type="match status" value="1"/>
</dbReference>
<dbReference type="GO" id="GO:0006979">
    <property type="term" value="P:response to oxidative stress"/>
    <property type="evidence" value="ECO:0007669"/>
    <property type="project" value="TreeGrafter"/>
</dbReference>
<protein>
    <recommendedName>
        <fullName evidence="2">NADH dehydrogenase [ubiquinone] 1 alpha subcomplex subunit 12</fullName>
    </recommendedName>
</protein>
<keyword evidence="2" id="KW-0496">Mitochondrion</keyword>
<dbReference type="Pfam" id="PF05071">
    <property type="entry name" value="NDUFA12"/>
    <property type="match status" value="1"/>
</dbReference>
<comment type="caution">
    <text evidence="3">The sequence shown here is derived from an EMBL/GenBank/DDBJ whole genome shotgun (WGS) entry which is preliminary data.</text>
</comment>
<keyword evidence="2" id="KW-0813">Transport</keyword>
<dbReference type="AlphaFoldDB" id="A0A8J1XF77"/>
<reference evidence="3" key="1">
    <citation type="submission" date="2022-03" db="EMBL/GenBank/DDBJ databases">
        <authorList>
            <person name="Martin C."/>
        </authorList>
    </citation>
    <scope>NUCLEOTIDE SEQUENCE</scope>
</reference>
<comment type="function">
    <text evidence="2">Accessory subunit of the mitochondrial membrane respiratory chain NADH dehydrogenase (Complex I), that is believed not to be involved in catalysis. Complex I functions in the transfer of electrons from NADH to the respiratory chain. The immediate electron acceptor for the enzyme is believed to be ubiquinone.</text>
</comment>
<keyword evidence="4" id="KW-1185">Reference proteome</keyword>
<keyword evidence="2" id="KW-0679">Respiratory chain</keyword>
<evidence type="ECO:0000313" key="3">
    <source>
        <dbReference type="EMBL" id="CAH1783637.1"/>
    </source>
</evidence>
<gene>
    <name evidence="3" type="ORF">OFUS_LOCUS9959</name>
</gene>
<dbReference type="PANTHER" id="PTHR12910:SF2">
    <property type="entry name" value="NADH DEHYDROGENASE [UBIQUINONE] 1 ALPHA SUBCOMPLEX SUBUNIT 12"/>
    <property type="match status" value="1"/>
</dbReference>
<keyword evidence="2" id="KW-0249">Electron transport</keyword>
<dbReference type="InterPro" id="IPR007763">
    <property type="entry name" value="NDUFA12"/>
</dbReference>
<keyword evidence="2" id="KW-0999">Mitochondrion inner membrane</keyword>
<sequence>MAAVGKQVKQLMEKTGNFFKIYKQHGGVIGNFLQIYRTDELKLGNEVGQDKYGNKYYENNMYFYGRNRWVQYSPGVNMDYDGSQIPAEWHRWMHYITDKPPTEAPPVDRKWIIDHTENLSASDKAYVPFSTTKPKIESWVPPQVAKK</sequence>
<keyword evidence="2" id="KW-0472">Membrane</keyword>
<name>A0A8J1XF77_OWEFU</name>
<evidence type="ECO:0000256" key="2">
    <source>
        <dbReference type="RuleBase" id="RU363103"/>
    </source>
</evidence>
<organism evidence="3 4">
    <name type="scientific">Owenia fusiformis</name>
    <name type="common">Polychaete worm</name>
    <dbReference type="NCBI Taxonomy" id="6347"/>
    <lineage>
        <taxon>Eukaryota</taxon>
        <taxon>Metazoa</taxon>
        <taxon>Spiralia</taxon>
        <taxon>Lophotrochozoa</taxon>
        <taxon>Annelida</taxon>
        <taxon>Polychaeta</taxon>
        <taxon>Sedentaria</taxon>
        <taxon>Canalipalpata</taxon>
        <taxon>Sabellida</taxon>
        <taxon>Oweniida</taxon>
        <taxon>Oweniidae</taxon>
        <taxon>Owenia</taxon>
    </lineage>
</organism>
<evidence type="ECO:0000256" key="1">
    <source>
        <dbReference type="ARBA" id="ARBA00007355"/>
    </source>
</evidence>
<comment type="subunit">
    <text evidence="2">Complex I is composed of 45 different subunits.</text>
</comment>
<accession>A0A8J1XF77</accession>
<dbReference type="OrthoDB" id="274641at2759"/>
<dbReference type="EMBL" id="CAIIXF020000005">
    <property type="protein sequence ID" value="CAH1783637.1"/>
    <property type="molecule type" value="Genomic_DNA"/>
</dbReference>
<dbReference type="GO" id="GO:0005743">
    <property type="term" value="C:mitochondrial inner membrane"/>
    <property type="evidence" value="ECO:0007669"/>
    <property type="project" value="UniProtKB-SubCell"/>
</dbReference>
<evidence type="ECO:0000313" key="4">
    <source>
        <dbReference type="Proteomes" id="UP000749559"/>
    </source>
</evidence>
<comment type="subcellular location">
    <subcellularLocation>
        <location evidence="2">Mitochondrion inner membrane</location>
        <topology evidence="2">Peripheral membrane protein</topology>
        <orientation evidence="2">Matrix side</orientation>
    </subcellularLocation>
</comment>
<comment type="similarity">
    <text evidence="1 2">Belongs to the complex I NDUFA12 subunit family.</text>
</comment>
<dbReference type="GO" id="GO:0045271">
    <property type="term" value="C:respiratory chain complex I"/>
    <property type="evidence" value="ECO:0007669"/>
    <property type="project" value="InterPro"/>
</dbReference>
<dbReference type="Proteomes" id="UP000749559">
    <property type="component" value="Unassembled WGS sequence"/>
</dbReference>
<proteinExistence type="inferred from homology"/>